<name>A0A7U2HU70_PHANO</name>
<dbReference type="EMBL" id="CP069023">
    <property type="protein sequence ID" value="QRC90898.1"/>
    <property type="molecule type" value="Genomic_DNA"/>
</dbReference>
<reference evidence="2" key="1">
    <citation type="journal article" date="2021" name="BMC Genomics">
        <title>Chromosome-level genome assembly and manually-curated proteome of model necrotroph Parastagonospora nodorum Sn15 reveals a genome-wide trove of candidate effector homologs, and redundancy of virulence-related functions within an accessory chromosome.</title>
        <authorList>
            <person name="Bertazzoni S."/>
            <person name="Jones D.A.B."/>
            <person name="Phan H.T."/>
            <person name="Tan K.-C."/>
            <person name="Hane J.K."/>
        </authorList>
    </citation>
    <scope>NUCLEOTIDE SEQUENCE [LARGE SCALE GENOMIC DNA]</scope>
    <source>
        <strain evidence="2">SN15 / ATCC MYA-4574 / FGSC 10173)</strain>
    </source>
</reference>
<gene>
    <name evidence="1" type="ORF">JI435_426080</name>
</gene>
<keyword evidence="2" id="KW-1185">Reference proteome</keyword>
<dbReference type="VEuPathDB" id="FungiDB:JI435_426080"/>
<dbReference type="Proteomes" id="UP000663193">
    <property type="component" value="Chromosome 1"/>
</dbReference>
<dbReference type="AlphaFoldDB" id="A0A7U2HU70"/>
<organism evidence="1 2">
    <name type="scientific">Phaeosphaeria nodorum (strain SN15 / ATCC MYA-4574 / FGSC 10173)</name>
    <name type="common">Glume blotch fungus</name>
    <name type="synonym">Parastagonospora nodorum</name>
    <dbReference type="NCBI Taxonomy" id="321614"/>
    <lineage>
        <taxon>Eukaryota</taxon>
        <taxon>Fungi</taxon>
        <taxon>Dikarya</taxon>
        <taxon>Ascomycota</taxon>
        <taxon>Pezizomycotina</taxon>
        <taxon>Dothideomycetes</taxon>
        <taxon>Pleosporomycetidae</taxon>
        <taxon>Pleosporales</taxon>
        <taxon>Pleosporineae</taxon>
        <taxon>Phaeosphaeriaceae</taxon>
        <taxon>Parastagonospora</taxon>
    </lineage>
</organism>
<accession>A0A7U2HU70</accession>
<sequence length="70" mass="7939">MSANWMPVCMIDVQPLEVLPLGTDYFGLSPDLAKSNQRFLWGSLHAIDLLGLSKNKSEEAAKKRNFEIRF</sequence>
<evidence type="ECO:0000313" key="2">
    <source>
        <dbReference type="Proteomes" id="UP000663193"/>
    </source>
</evidence>
<protein>
    <submittedName>
        <fullName evidence="1">Uncharacterized protein</fullName>
    </submittedName>
</protein>
<proteinExistence type="predicted"/>
<evidence type="ECO:0000313" key="1">
    <source>
        <dbReference type="EMBL" id="QRC90898.1"/>
    </source>
</evidence>